<dbReference type="PRINTS" id="PR00111">
    <property type="entry name" value="ABHYDROLASE"/>
</dbReference>
<evidence type="ECO:0000313" key="2">
    <source>
        <dbReference type="EMBL" id="TQJ07200.1"/>
    </source>
</evidence>
<keyword evidence="3" id="KW-1185">Reference proteome</keyword>
<gene>
    <name evidence="2" type="ORF">FB458_0254</name>
</gene>
<dbReference type="RefSeq" id="WP_141846068.1">
    <property type="nucleotide sequence ID" value="NZ_BAAAPR010000018.1"/>
</dbReference>
<name>A0A542DVS0_9MICO</name>
<feature type="domain" description="AB hydrolase-1" evidence="1">
    <location>
        <begin position="23"/>
        <end position="279"/>
    </location>
</feature>
<dbReference type="InterPro" id="IPR000639">
    <property type="entry name" value="Epox_hydrolase-like"/>
</dbReference>
<evidence type="ECO:0000259" key="1">
    <source>
        <dbReference type="Pfam" id="PF00561"/>
    </source>
</evidence>
<dbReference type="PANTHER" id="PTHR43798:SF33">
    <property type="entry name" value="HYDROLASE, PUTATIVE (AFU_ORTHOLOGUE AFUA_2G14860)-RELATED"/>
    <property type="match status" value="1"/>
</dbReference>
<dbReference type="Gene3D" id="3.40.50.1820">
    <property type="entry name" value="alpha/beta hydrolase"/>
    <property type="match status" value="1"/>
</dbReference>
<protein>
    <submittedName>
        <fullName evidence="2">Pimeloyl-ACP methyl ester carboxylesterase</fullName>
    </submittedName>
</protein>
<dbReference type="InterPro" id="IPR029058">
    <property type="entry name" value="AB_hydrolase_fold"/>
</dbReference>
<dbReference type="GO" id="GO:0003824">
    <property type="term" value="F:catalytic activity"/>
    <property type="evidence" value="ECO:0007669"/>
    <property type="project" value="InterPro"/>
</dbReference>
<dbReference type="PRINTS" id="PR00412">
    <property type="entry name" value="EPOXHYDRLASE"/>
</dbReference>
<evidence type="ECO:0000313" key="3">
    <source>
        <dbReference type="Proteomes" id="UP000317893"/>
    </source>
</evidence>
<dbReference type="OrthoDB" id="2987348at2"/>
<proteinExistence type="predicted"/>
<reference evidence="2 3" key="1">
    <citation type="submission" date="2019-06" db="EMBL/GenBank/DDBJ databases">
        <title>Sequencing the genomes of 1000 actinobacteria strains.</title>
        <authorList>
            <person name="Klenk H.-P."/>
        </authorList>
    </citation>
    <scope>NUCLEOTIDE SEQUENCE [LARGE SCALE GENOMIC DNA]</scope>
    <source>
        <strain evidence="2 3">DSM 18607</strain>
    </source>
</reference>
<dbReference type="Pfam" id="PF00561">
    <property type="entry name" value="Abhydrolase_1"/>
    <property type="match status" value="1"/>
</dbReference>
<dbReference type="EMBL" id="VFMN01000001">
    <property type="protein sequence ID" value="TQJ07200.1"/>
    <property type="molecule type" value="Genomic_DNA"/>
</dbReference>
<dbReference type="SUPFAM" id="SSF53474">
    <property type="entry name" value="alpha/beta-Hydrolases"/>
    <property type="match status" value="1"/>
</dbReference>
<comment type="caution">
    <text evidence="2">The sequence shown here is derived from an EMBL/GenBank/DDBJ whole genome shotgun (WGS) entry which is preliminary data.</text>
</comment>
<sequence>MTDTDPARAVDLAFDRSGPVGAPAVVLLHGWPGDRTDWASVSDLLAADHDVVVPDLRGFGASYEPGRDDGADPAASYGASPQAGYVARLVESLGLEGPVVAGYDVGSRVAQALAREHPEQVRALVLTPPVPGVGRRVLEPEPQREFWYQAFHQLALAEQLLDGDERAVRAYLRHFWSHWSGPALPDDLVEAQLDHLAPLYARPGAFTASVGWYRAGSGTIARAAVEDSGPRPAPITVPTTVQWPEHDPLFPPAWSDRLGETFADHTLEHVPGVGHFAPVEYPDRLADAIRAAAR</sequence>
<dbReference type="InterPro" id="IPR000073">
    <property type="entry name" value="AB_hydrolase_1"/>
</dbReference>
<dbReference type="PANTHER" id="PTHR43798">
    <property type="entry name" value="MONOACYLGLYCEROL LIPASE"/>
    <property type="match status" value="1"/>
</dbReference>
<dbReference type="InterPro" id="IPR050266">
    <property type="entry name" value="AB_hydrolase_sf"/>
</dbReference>
<dbReference type="Proteomes" id="UP000317893">
    <property type="component" value="Unassembled WGS sequence"/>
</dbReference>
<dbReference type="AlphaFoldDB" id="A0A542DVS0"/>
<dbReference type="GO" id="GO:0016020">
    <property type="term" value="C:membrane"/>
    <property type="evidence" value="ECO:0007669"/>
    <property type="project" value="TreeGrafter"/>
</dbReference>
<organism evidence="2 3">
    <name type="scientific">Lapillicoccus jejuensis</name>
    <dbReference type="NCBI Taxonomy" id="402171"/>
    <lineage>
        <taxon>Bacteria</taxon>
        <taxon>Bacillati</taxon>
        <taxon>Actinomycetota</taxon>
        <taxon>Actinomycetes</taxon>
        <taxon>Micrococcales</taxon>
        <taxon>Intrasporangiaceae</taxon>
        <taxon>Lapillicoccus</taxon>
    </lineage>
</organism>
<accession>A0A542DVS0</accession>